<feature type="transmembrane region" description="Helical" evidence="1">
    <location>
        <begin position="67"/>
        <end position="85"/>
    </location>
</feature>
<dbReference type="Pfam" id="PF03596">
    <property type="entry name" value="Cad"/>
    <property type="match status" value="1"/>
</dbReference>
<evidence type="ECO:0000256" key="1">
    <source>
        <dbReference type="SAM" id="Phobius"/>
    </source>
</evidence>
<keyword evidence="1" id="KW-0812">Transmembrane</keyword>
<feature type="transmembrane region" description="Helical" evidence="1">
    <location>
        <begin position="36"/>
        <end position="61"/>
    </location>
</feature>
<evidence type="ECO:0000313" key="2">
    <source>
        <dbReference type="EMBL" id="QHB51589.1"/>
    </source>
</evidence>
<dbReference type="GeneID" id="69057675"/>
<gene>
    <name evidence="2" type="ORF">GQR93_04825</name>
</gene>
<protein>
    <submittedName>
        <fullName evidence="2">Permease</fullName>
    </submittedName>
</protein>
<accession>A0A6P1E4V1</accession>
<proteinExistence type="predicted"/>
<keyword evidence="1" id="KW-0472">Membrane</keyword>
<evidence type="ECO:0000313" key="3">
    <source>
        <dbReference type="Proteomes" id="UP000465035"/>
    </source>
</evidence>
<feature type="transmembrane region" description="Helical" evidence="1">
    <location>
        <begin position="171"/>
        <end position="189"/>
    </location>
</feature>
<dbReference type="AlphaFoldDB" id="A0A6P1E4V1"/>
<dbReference type="Proteomes" id="UP000465035">
    <property type="component" value="Chromosome"/>
</dbReference>
<feature type="transmembrane region" description="Helical" evidence="1">
    <location>
        <begin position="105"/>
        <end position="125"/>
    </location>
</feature>
<dbReference type="EMBL" id="CP047121">
    <property type="protein sequence ID" value="QHB51589.1"/>
    <property type="molecule type" value="Genomic_DNA"/>
</dbReference>
<sequence>MLTTILTGITAYISTSIDYLIILMVIFGATPKRHRFLVYLGDFLGTAILVLTSYLMAVILGFVPAEWLLGFLGLIPILMGVKLLIFGEKEDDDLIENEIQKKTNVILKVAIITIATCGADNIGIYVPLFTQISPTNIPILLVTFFIMMTLFCYLGYLLSKIPTIGNILEKWSRYITAVVYIGLGIYILWESGTLTHLIQLL</sequence>
<keyword evidence="1" id="KW-1133">Transmembrane helix</keyword>
<reference evidence="2 3" key="1">
    <citation type="submission" date="2019-12" db="EMBL/GenBank/DDBJ databases">
        <title>Lactobacillus hilgardii FLUB.</title>
        <authorList>
            <person name="Gustaw K."/>
        </authorList>
    </citation>
    <scope>NUCLEOTIDE SEQUENCE [LARGE SCALE GENOMIC DNA]</scope>
    <source>
        <strain evidence="2 3">FLUB</strain>
    </source>
</reference>
<feature type="transmembrane region" description="Helical" evidence="1">
    <location>
        <begin position="6"/>
        <end position="29"/>
    </location>
</feature>
<dbReference type="RefSeq" id="WP_003552857.1">
    <property type="nucleotide sequence ID" value="NZ_CABKOL010000106.1"/>
</dbReference>
<name>A0A6P1E4V1_LENHI</name>
<organism evidence="2 3">
    <name type="scientific">Lentilactobacillus hilgardii</name>
    <name type="common">Lactobacillus hilgardii</name>
    <dbReference type="NCBI Taxonomy" id="1588"/>
    <lineage>
        <taxon>Bacteria</taxon>
        <taxon>Bacillati</taxon>
        <taxon>Bacillota</taxon>
        <taxon>Bacilli</taxon>
        <taxon>Lactobacillales</taxon>
        <taxon>Lactobacillaceae</taxon>
        <taxon>Lentilactobacillus</taxon>
    </lineage>
</organism>
<dbReference type="InterPro" id="IPR004676">
    <property type="entry name" value="Cd-R_transporter"/>
</dbReference>
<feature type="transmembrane region" description="Helical" evidence="1">
    <location>
        <begin position="137"/>
        <end position="159"/>
    </location>
</feature>